<evidence type="ECO:0000256" key="12">
    <source>
        <dbReference type="SAM" id="MobiDB-lite"/>
    </source>
</evidence>
<dbReference type="Pfam" id="PF00858">
    <property type="entry name" value="ASC"/>
    <property type="match status" value="1"/>
</dbReference>
<accession>A0A8S3UL18</accession>
<dbReference type="GO" id="GO:0015280">
    <property type="term" value="F:ligand-gated sodium channel activity"/>
    <property type="evidence" value="ECO:0007669"/>
    <property type="project" value="TreeGrafter"/>
</dbReference>
<evidence type="ECO:0000256" key="6">
    <source>
        <dbReference type="ARBA" id="ARBA00023053"/>
    </source>
</evidence>
<evidence type="ECO:0000256" key="4">
    <source>
        <dbReference type="ARBA" id="ARBA00022692"/>
    </source>
</evidence>
<evidence type="ECO:0000256" key="10">
    <source>
        <dbReference type="ARBA" id="ARBA00023303"/>
    </source>
</evidence>
<dbReference type="PRINTS" id="PR01078">
    <property type="entry name" value="AMINACHANNEL"/>
</dbReference>
<evidence type="ECO:0000256" key="7">
    <source>
        <dbReference type="ARBA" id="ARBA00023065"/>
    </source>
</evidence>
<evidence type="ECO:0000256" key="8">
    <source>
        <dbReference type="ARBA" id="ARBA00023136"/>
    </source>
</evidence>
<proteinExistence type="inferred from homology"/>
<keyword evidence="15" id="KW-1185">Reference proteome</keyword>
<feature type="transmembrane region" description="Helical" evidence="13">
    <location>
        <begin position="60"/>
        <end position="81"/>
    </location>
</feature>
<reference evidence="14" key="1">
    <citation type="submission" date="2021-03" db="EMBL/GenBank/DDBJ databases">
        <authorList>
            <person name="Bekaert M."/>
        </authorList>
    </citation>
    <scope>NUCLEOTIDE SEQUENCE</scope>
</reference>
<dbReference type="AlphaFoldDB" id="A0A8S3UL18"/>
<keyword evidence="10 11" id="KW-0407">Ion channel</keyword>
<dbReference type="InterPro" id="IPR001873">
    <property type="entry name" value="ENaC"/>
</dbReference>
<evidence type="ECO:0000256" key="3">
    <source>
        <dbReference type="ARBA" id="ARBA00022461"/>
    </source>
</evidence>
<evidence type="ECO:0000313" key="15">
    <source>
        <dbReference type="Proteomes" id="UP000683360"/>
    </source>
</evidence>
<evidence type="ECO:0000256" key="2">
    <source>
        <dbReference type="ARBA" id="ARBA00022448"/>
    </source>
</evidence>
<keyword evidence="3 11" id="KW-0894">Sodium channel</keyword>
<comment type="subcellular location">
    <subcellularLocation>
        <location evidence="1">Membrane</location>
        <topology evidence="1">Multi-pass membrane protein</topology>
    </subcellularLocation>
</comment>
<dbReference type="PANTHER" id="PTHR11690:SF248">
    <property type="entry name" value="PICKPOCKET 17, ISOFORM A"/>
    <property type="match status" value="1"/>
</dbReference>
<keyword evidence="8 13" id="KW-0472">Membrane</keyword>
<comment type="caution">
    <text evidence="14">The sequence shown here is derived from an EMBL/GenBank/DDBJ whole genome shotgun (WGS) entry which is preliminary data.</text>
</comment>
<sequence>MSIVYFKSGTGKHGRSRSRTSIGSAGNTKSFRRLFSRFSEKTSMQGVFYIYSAKKSAQKIFWVCLLIACTIGMSSHLYYLISQFLEYPVNTKIELGFSNLIFPAVTICNVNPIRRSKLYMATAELQQVAAQLQAMDFWGYESSTQSQRTTHSSTTSGQSSTTSGDISTPSGNNSTPSGNNSTTEPPVWQEDLDYDYSDYYIDDDIGSIVDLRLVMLEKFRGLYKEENRTTKEEMGHQIEDMLLSCTLGKFKCFASNFTVVPHHVYGNCFTLITGDRKISKAGPSNGLSIVLYMDRLEYLNQISEGYGARVQIHDRDTYPYPGEGGIFVPTASETNIGIRMVTIERQDEPYGNCSGDKYKDVYGYKYTRYVST</sequence>
<dbReference type="OrthoDB" id="6021021at2759"/>
<evidence type="ECO:0000256" key="5">
    <source>
        <dbReference type="ARBA" id="ARBA00022989"/>
    </source>
</evidence>
<comment type="similarity">
    <text evidence="11">Belongs to the amiloride-sensitive sodium channel (TC 1.A.6) family.</text>
</comment>
<name>A0A8S3UL18_MYTED</name>
<evidence type="ECO:0000256" key="13">
    <source>
        <dbReference type="SAM" id="Phobius"/>
    </source>
</evidence>
<feature type="region of interest" description="Disordered" evidence="12">
    <location>
        <begin position="147"/>
        <end position="188"/>
    </location>
</feature>
<dbReference type="Proteomes" id="UP000683360">
    <property type="component" value="Unassembled WGS sequence"/>
</dbReference>
<gene>
    <name evidence="14" type="ORF">MEDL_56248</name>
</gene>
<dbReference type="EMBL" id="CAJPWZ010002729">
    <property type="protein sequence ID" value="CAG2244193.1"/>
    <property type="molecule type" value="Genomic_DNA"/>
</dbReference>
<keyword evidence="9 11" id="KW-0739">Sodium transport</keyword>
<protein>
    <submittedName>
        <fullName evidence="14">Uncharacterized protein</fullName>
    </submittedName>
</protein>
<keyword evidence="2 11" id="KW-0813">Transport</keyword>
<feature type="compositionally biased region" description="Low complexity" evidence="12">
    <location>
        <begin position="147"/>
        <end position="186"/>
    </location>
</feature>
<evidence type="ECO:0000256" key="9">
    <source>
        <dbReference type="ARBA" id="ARBA00023201"/>
    </source>
</evidence>
<evidence type="ECO:0000313" key="14">
    <source>
        <dbReference type="EMBL" id="CAG2244193.1"/>
    </source>
</evidence>
<organism evidence="14 15">
    <name type="scientific">Mytilus edulis</name>
    <name type="common">Blue mussel</name>
    <dbReference type="NCBI Taxonomy" id="6550"/>
    <lineage>
        <taxon>Eukaryota</taxon>
        <taxon>Metazoa</taxon>
        <taxon>Spiralia</taxon>
        <taxon>Lophotrochozoa</taxon>
        <taxon>Mollusca</taxon>
        <taxon>Bivalvia</taxon>
        <taxon>Autobranchia</taxon>
        <taxon>Pteriomorphia</taxon>
        <taxon>Mytilida</taxon>
        <taxon>Mytiloidea</taxon>
        <taxon>Mytilidae</taxon>
        <taxon>Mytilinae</taxon>
        <taxon>Mytilus</taxon>
    </lineage>
</organism>
<keyword evidence="4 11" id="KW-0812">Transmembrane</keyword>
<keyword evidence="5 13" id="KW-1133">Transmembrane helix</keyword>
<evidence type="ECO:0000256" key="1">
    <source>
        <dbReference type="ARBA" id="ARBA00004141"/>
    </source>
</evidence>
<dbReference type="GO" id="GO:0005886">
    <property type="term" value="C:plasma membrane"/>
    <property type="evidence" value="ECO:0007669"/>
    <property type="project" value="TreeGrafter"/>
</dbReference>
<dbReference type="PANTHER" id="PTHR11690">
    <property type="entry name" value="AMILORIDE-SENSITIVE SODIUM CHANNEL-RELATED"/>
    <property type="match status" value="1"/>
</dbReference>
<keyword evidence="7 11" id="KW-0406">Ion transport</keyword>
<keyword evidence="6" id="KW-0915">Sodium</keyword>
<evidence type="ECO:0000256" key="11">
    <source>
        <dbReference type="RuleBase" id="RU000679"/>
    </source>
</evidence>
<dbReference type="Gene3D" id="2.60.470.10">
    <property type="entry name" value="Acid-sensing ion channels like domains"/>
    <property type="match status" value="1"/>
</dbReference>